<accession>A0A0N0H3U1</accession>
<dbReference type="PATRIC" id="fig|66876.3.peg.827"/>
<keyword evidence="1" id="KW-0560">Oxidoreductase</keyword>
<sequence length="254" mass="28245">MSVLTQEHDRTSIEKSVENLAASVHKSEALNNDFYDRWMGGPLSFGEVSVFAEQYLARTVNTSVMVALSVLNTEDLDARVECVKNLYSEYGNGDPSKAHLVLLESFLADLLTRLKGEQVTAAEVRAVPALPTTTAFSSGQRALFESDDQRTVQGALLAQENLAYSMLTRLYEGVRNYKSVYATDDEFHEACEYFYVHIGEAEKDHKIQAAISAAAVCRDEDDLAVVTEGFTRFVDLTADYWRGVAAEMTRRKTA</sequence>
<dbReference type="PANTHER" id="PTHR40279">
    <property type="entry name" value="PQQC-LIKE PROTEIN"/>
    <property type="match status" value="1"/>
</dbReference>
<dbReference type="InterPro" id="IPR016084">
    <property type="entry name" value="Haem_Oase-like_multi-hlx"/>
</dbReference>
<dbReference type="GO" id="GO:0016491">
    <property type="term" value="F:oxidoreductase activity"/>
    <property type="evidence" value="ECO:0007669"/>
    <property type="project" value="UniProtKB-KW"/>
</dbReference>
<evidence type="ECO:0000313" key="2">
    <source>
        <dbReference type="EMBL" id="KPC66549.1"/>
    </source>
</evidence>
<dbReference type="SUPFAM" id="SSF48613">
    <property type="entry name" value="Heme oxygenase-like"/>
    <property type="match status" value="1"/>
</dbReference>
<dbReference type="AlphaFoldDB" id="A0A0N0H3U1"/>
<comment type="caution">
    <text evidence="2">The sequence shown here is derived from an EMBL/GenBank/DDBJ whole genome shotgun (WGS) entry which is preliminary data.</text>
</comment>
<evidence type="ECO:0000313" key="3">
    <source>
        <dbReference type="Proteomes" id="UP000037982"/>
    </source>
</evidence>
<dbReference type="Pfam" id="PF14518">
    <property type="entry name" value="Haem_oxygenas_2"/>
    <property type="match status" value="1"/>
</dbReference>
<dbReference type="InterPro" id="IPR039068">
    <property type="entry name" value="PqqC-like"/>
</dbReference>
<dbReference type="Gene3D" id="1.20.910.10">
    <property type="entry name" value="Heme oxygenase-like"/>
    <property type="match status" value="1"/>
</dbReference>
<keyword evidence="3" id="KW-1185">Reference proteome</keyword>
<evidence type="ECO:0008006" key="4">
    <source>
        <dbReference type="Google" id="ProtNLM"/>
    </source>
</evidence>
<organism evidence="2 3">
    <name type="scientific">Streptomyces chattanoogensis</name>
    <dbReference type="NCBI Taxonomy" id="66876"/>
    <lineage>
        <taxon>Bacteria</taxon>
        <taxon>Bacillati</taxon>
        <taxon>Actinomycetota</taxon>
        <taxon>Actinomycetes</taxon>
        <taxon>Kitasatosporales</taxon>
        <taxon>Streptomycetaceae</taxon>
        <taxon>Streptomyces</taxon>
    </lineage>
</organism>
<evidence type="ECO:0000256" key="1">
    <source>
        <dbReference type="ARBA" id="ARBA00023002"/>
    </source>
</evidence>
<dbReference type="EMBL" id="LGKG01000002">
    <property type="protein sequence ID" value="KPC66549.1"/>
    <property type="molecule type" value="Genomic_DNA"/>
</dbReference>
<reference evidence="3" key="1">
    <citation type="submission" date="2015-07" db="EMBL/GenBank/DDBJ databases">
        <authorList>
            <person name="Ju K.-S."/>
            <person name="Doroghazi J.R."/>
            <person name="Metcalf W.W."/>
        </authorList>
    </citation>
    <scope>NUCLEOTIDE SEQUENCE [LARGE SCALE GENOMIC DNA]</scope>
    <source>
        <strain evidence="3">NRRL ISP-5002</strain>
    </source>
</reference>
<proteinExistence type="predicted"/>
<gene>
    <name evidence="2" type="ORF">ADL29_03775</name>
</gene>
<name>A0A0N0H3U1_9ACTN</name>
<protein>
    <recommendedName>
        <fullName evidence="4">Heme oxygenase</fullName>
    </recommendedName>
</protein>
<dbReference type="Proteomes" id="UP000037982">
    <property type="component" value="Unassembled WGS sequence"/>
</dbReference>
<dbReference type="PANTHER" id="PTHR40279:SF3">
    <property type="entry name" value="4-AMINOBENZOATE SYNTHASE"/>
    <property type="match status" value="1"/>
</dbReference>